<evidence type="ECO:0000256" key="1">
    <source>
        <dbReference type="SAM" id="MobiDB-lite"/>
    </source>
</evidence>
<feature type="region of interest" description="Disordered" evidence="1">
    <location>
        <begin position="1"/>
        <end position="34"/>
    </location>
</feature>
<organism evidence="3 5">
    <name type="scientific">Tritrichomonas musculus</name>
    <dbReference type="NCBI Taxonomy" id="1915356"/>
    <lineage>
        <taxon>Eukaryota</taxon>
        <taxon>Metamonada</taxon>
        <taxon>Parabasalia</taxon>
        <taxon>Tritrichomonadida</taxon>
        <taxon>Tritrichomonadidae</taxon>
        <taxon>Tritrichomonas</taxon>
    </lineage>
</organism>
<evidence type="ECO:0000313" key="3">
    <source>
        <dbReference type="EMBL" id="KAK8835204.1"/>
    </source>
</evidence>
<evidence type="ECO:0000313" key="4">
    <source>
        <dbReference type="EMBL" id="KAK8863944.1"/>
    </source>
</evidence>
<dbReference type="EMBL" id="JAPFFF010000017">
    <property type="protein sequence ID" value="KAK8863944.1"/>
    <property type="molecule type" value="Genomic_DNA"/>
</dbReference>
<evidence type="ECO:0000313" key="2">
    <source>
        <dbReference type="EMBL" id="KAK8833963.1"/>
    </source>
</evidence>
<gene>
    <name evidence="4" type="ORF">M9Y10_011637</name>
    <name evidence="3" type="ORF">M9Y10_017263</name>
    <name evidence="2" type="ORF">M9Y10_037485</name>
</gene>
<keyword evidence="5" id="KW-1185">Reference proteome</keyword>
<dbReference type="EMBL" id="JAPFFF010000568">
    <property type="protein sequence ID" value="KAK8833963.1"/>
    <property type="molecule type" value="Genomic_DNA"/>
</dbReference>
<evidence type="ECO:0000313" key="5">
    <source>
        <dbReference type="Proteomes" id="UP001470230"/>
    </source>
</evidence>
<sequence>MSNTPNSHQDDQFGRDNVETPTSHQNDPKQNRLDSKAAEVIRAVGGFNYIQTQYQLELAKVINGIENETDGNTDEANEYHINPILQNLLPQISIVEGNEAWRKAFCLVVAFIKRYKMNSTLATMKIEYDKVPKTTGYARSKEVDASFKSILDYADSAKEVTIKDKIKQFVNDVNQEFPDTHLDI</sequence>
<reference evidence="3 5" key="1">
    <citation type="submission" date="2024-04" db="EMBL/GenBank/DDBJ databases">
        <title>Tritrichomonas musculus Genome.</title>
        <authorList>
            <person name="Alves-Ferreira E."/>
            <person name="Grigg M."/>
            <person name="Lorenzi H."/>
            <person name="Galac M."/>
        </authorList>
    </citation>
    <scope>NUCLEOTIDE SEQUENCE [LARGE SCALE GENOMIC DNA]</scope>
    <source>
        <strain evidence="3 5">EAF2021</strain>
    </source>
</reference>
<comment type="caution">
    <text evidence="3">The sequence shown here is derived from an EMBL/GenBank/DDBJ whole genome shotgun (WGS) entry which is preliminary data.</text>
</comment>
<proteinExistence type="predicted"/>
<protein>
    <submittedName>
        <fullName evidence="3">Uncharacterized protein</fullName>
    </submittedName>
</protein>
<dbReference type="EMBL" id="JAPFFF010000211">
    <property type="protein sequence ID" value="KAK8835204.1"/>
    <property type="molecule type" value="Genomic_DNA"/>
</dbReference>
<accession>A0ABR2GMS6</accession>
<name>A0ABR2GMS6_9EUKA</name>
<feature type="compositionally biased region" description="Basic and acidic residues" evidence="1">
    <location>
        <begin position="8"/>
        <end position="18"/>
    </location>
</feature>
<dbReference type="Proteomes" id="UP001470230">
    <property type="component" value="Unassembled WGS sequence"/>
</dbReference>